<dbReference type="SUPFAM" id="SSF53681">
    <property type="entry name" value="Aspartate/glutamate racemase"/>
    <property type="match status" value="2"/>
</dbReference>
<evidence type="ECO:0000256" key="6">
    <source>
        <dbReference type="ARBA" id="ARBA00023316"/>
    </source>
</evidence>
<dbReference type="NCBIfam" id="TIGR00067">
    <property type="entry name" value="glut_race"/>
    <property type="match status" value="1"/>
</dbReference>
<dbReference type="Proteomes" id="UP001231915">
    <property type="component" value="Unassembled WGS sequence"/>
</dbReference>
<comment type="similarity">
    <text evidence="7">Belongs to the aspartate/glutamate racemases family.</text>
</comment>
<dbReference type="EC" id="5.1.1.3" evidence="2 7"/>
<dbReference type="PROSITE" id="PS00924">
    <property type="entry name" value="ASP_GLU_RACEMASE_2"/>
    <property type="match status" value="1"/>
</dbReference>
<keyword evidence="6 7" id="KW-0961">Cell wall biogenesis/degradation</keyword>
<protein>
    <recommendedName>
        <fullName evidence="2 7">Glutamate racemase</fullName>
        <ecNumber evidence="2 7">5.1.1.3</ecNumber>
    </recommendedName>
</protein>
<dbReference type="HAMAP" id="MF_00258">
    <property type="entry name" value="Glu_racemase"/>
    <property type="match status" value="1"/>
</dbReference>
<evidence type="ECO:0000256" key="7">
    <source>
        <dbReference type="HAMAP-Rule" id="MF_00258"/>
    </source>
</evidence>
<sequence>MPHILVFDSGIGGTSVLSELQQRLPEARYSYVMDNALLPYGLQSQETITNRLKSLLFWIHQNDLNVDIIVIACNTASTYALETARKHTEIPIVGVVPAIKPAAHSSVNKHIGLLATPATSKNAYTANLISNFAQECRVDIYHSTELVNIAESYYWHRELPYERLKEELKRLKVNPCLDRLVLGCTHFPIIKEALKELLHNEVELVDSGYAIAKRVEYLLMQTSRFSMVSSVSSQTAVEAEEIAPPQIDMTHWYATHTNGAAQFSKLQLIKLEN</sequence>
<evidence type="ECO:0000256" key="2">
    <source>
        <dbReference type="ARBA" id="ARBA00013090"/>
    </source>
</evidence>
<evidence type="ECO:0000256" key="3">
    <source>
        <dbReference type="ARBA" id="ARBA00022960"/>
    </source>
</evidence>
<name>A0ABT7EPK1_9GAMM</name>
<comment type="pathway">
    <text evidence="7">Cell wall biogenesis; peptidoglycan biosynthesis.</text>
</comment>
<dbReference type="InterPro" id="IPR004391">
    <property type="entry name" value="Glu_race"/>
</dbReference>
<keyword evidence="4 7" id="KW-0573">Peptidoglycan synthesis</keyword>
<keyword evidence="9" id="KW-1185">Reference proteome</keyword>
<evidence type="ECO:0000256" key="1">
    <source>
        <dbReference type="ARBA" id="ARBA00001602"/>
    </source>
</evidence>
<proteinExistence type="inferred from homology"/>
<keyword evidence="5 7" id="KW-0413">Isomerase</keyword>
<evidence type="ECO:0000313" key="8">
    <source>
        <dbReference type="EMBL" id="MDK2596991.1"/>
    </source>
</evidence>
<dbReference type="EMBL" id="JASJUT010000009">
    <property type="protein sequence ID" value="MDK2596991.1"/>
    <property type="molecule type" value="Genomic_DNA"/>
</dbReference>
<keyword evidence="3 7" id="KW-0133">Cell shape</keyword>
<dbReference type="PROSITE" id="PS00923">
    <property type="entry name" value="ASP_GLU_RACEMASE_1"/>
    <property type="match status" value="1"/>
</dbReference>
<dbReference type="InterPro" id="IPR033134">
    <property type="entry name" value="Asp/Glu_racemase_AS_2"/>
</dbReference>
<dbReference type="PANTHER" id="PTHR21198">
    <property type="entry name" value="GLUTAMATE RACEMASE"/>
    <property type="match status" value="1"/>
</dbReference>
<dbReference type="InterPro" id="IPR001920">
    <property type="entry name" value="Asp/Glu_race"/>
</dbReference>
<evidence type="ECO:0000313" key="9">
    <source>
        <dbReference type="Proteomes" id="UP001231915"/>
    </source>
</evidence>
<reference evidence="8 9" key="1">
    <citation type="submission" date="2023-05" db="EMBL/GenBank/DDBJ databases">
        <title>Pseudoalteromonas ardens sp. nov., Pseudoalteromonas obscura sp. nov., and Pseudoalteromonas umbrosa sp. nov., isolated from the coral Montipora capitata.</title>
        <authorList>
            <person name="Thomas E.M."/>
            <person name="Smith E.M."/>
            <person name="Papke E."/>
            <person name="Shlafstein M.D."/>
            <person name="Oline D.K."/>
            <person name="Videau P."/>
            <person name="Saw J.H."/>
            <person name="Strangman W.K."/>
            <person name="Ushijima B."/>
        </authorList>
    </citation>
    <scope>NUCLEOTIDE SEQUENCE [LARGE SCALE GENOMIC DNA]</scope>
    <source>
        <strain evidence="8 9">P94</strain>
    </source>
</reference>
<feature type="binding site" evidence="7">
    <location>
        <begin position="8"/>
        <end position="9"/>
    </location>
    <ligand>
        <name>substrate</name>
    </ligand>
</feature>
<gene>
    <name evidence="7 8" type="primary">murI</name>
    <name evidence="8" type="ORF">QNM18_18215</name>
</gene>
<feature type="binding site" evidence="7">
    <location>
        <begin position="40"/>
        <end position="41"/>
    </location>
    <ligand>
        <name>substrate</name>
    </ligand>
</feature>
<feature type="active site" description="Proton donor/acceptor" evidence="7">
    <location>
        <position position="73"/>
    </location>
</feature>
<feature type="active site" description="Proton donor/acceptor" evidence="7">
    <location>
        <position position="184"/>
    </location>
</feature>
<dbReference type="InterPro" id="IPR015942">
    <property type="entry name" value="Asp/Glu/hydantoin_racemase"/>
</dbReference>
<accession>A0ABT7EPK1</accession>
<dbReference type="Gene3D" id="3.40.50.1860">
    <property type="match status" value="2"/>
</dbReference>
<comment type="catalytic activity">
    <reaction evidence="1 7">
        <text>L-glutamate = D-glutamate</text>
        <dbReference type="Rhea" id="RHEA:12813"/>
        <dbReference type="ChEBI" id="CHEBI:29985"/>
        <dbReference type="ChEBI" id="CHEBI:29986"/>
        <dbReference type="EC" id="5.1.1.3"/>
    </reaction>
</comment>
<dbReference type="InterPro" id="IPR018187">
    <property type="entry name" value="Asp/Glu_racemase_AS_1"/>
</dbReference>
<comment type="function">
    <text evidence="7">Provides the (R)-glutamate required for cell wall biosynthesis.</text>
</comment>
<dbReference type="GO" id="GO:0008881">
    <property type="term" value="F:glutamate racemase activity"/>
    <property type="evidence" value="ECO:0007669"/>
    <property type="project" value="UniProtKB-EC"/>
</dbReference>
<dbReference type="RefSeq" id="WP_211013069.1">
    <property type="nucleotide sequence ID" value="NZ_JASJUT010000009.1"/>
</dbReference>
<feature type="binding site" evidence="7">
    <location>
        <begin position="74"/>
        <end position="75"/>
    </location>
    <ligand>
        <name>substrate</name>
    </ligand>
</feature>
<organism evidence="8 9">
    <name type="scientific">Pseudoalteromonas obscura</name>
    <dbReference type="NCBI Taxonomy" id="3048491"/>
    <lineage>
        <taxon>Bacteria</taxon>
        <taxon>Pseudomonadati</taxon>
        <taxon>Pseudomonadota</taxon>
        <taxon>Gammaproteobacteria</taxon>
        <taxon>Alteromonadales</taxon>
        <taxon>Pseudoalteromonadaceae</taxon>
        <taxon>Pseudoalteromonas</taxon>
    </lineage>
</organism>
<evidence type="ECO:0000256" key="5">
    <source>
        <dbReference type="ARBA" id="ARBA00023235"/>
    </source>
</evidence>
<comment type="caution">
    <text evidence="8">The sequence shown here is derived from an EMBL/GenBank/DDBJ whole genome shotgun (WGS) entry which is preliminary data.</text>
</comment>
<evidence type="ECO:0000256" key="4">
    <source>
        <dbReference type="ARBA" id="ARBA00022984"/>
    </source>
</evidence>
<dbReference type="PANTHER" id="PTHR21198:SF2">
    <property type="entry name" value="GLUTAMATE RACEMASE"/>
    <property type="match status" value="1"/>
</dbReference>
<feature type="binding site" evidence="7">
    <location>
        <begin position="185"/>
        <end position="186"/>
    </location>
    <ligand>
        <name>substrate</name>
    </ligand>
</feature>
<dbReference type="Pfam" id="PF01177">
    <property type="entry name" value="Asp_Glu_race"/>
    <property type="match status" value="1"/>
</dbReference>